<feature type="domain" description="Lipocalin-like" evidence="1">
    <location>
        <begin position="30"/>
        <end position="95"/>
    </location>
</feature>
<proteinExistence type="predicted"/>
<dbReference type="EMBL" id="PRDM01000002">
    <property type="protein sequence ID" value="MBE8725910.1"/>
    <property type="molecule type" value="Genomic_DNA"/>
</dbReference>
<accession>A0ABR9TKL9</accession>
<comment type="caution">
    <text evidence="2">The sequence shown here is derived from an EMBL/GenBank/DDBJ whole genome shotgun (WGS) entry which is preliminary data.</text>
</comment>
<dbReference type="Proteomes" id="UP000640614">
    <property type="component" value="Unassembled WGS sequence"/>
</dbReference>
<protein>
    <recommendedName>
        <fullName evidence="1">Lipocalin-like domain-containing protein</fullName>
    </recommendedName>
</protein>
<dbReference type="Pfam" id="PF13648">
    <property type="entry name" value="Lipocalin_4"/>
    <property type="match status" value="1"/>
</dbReference>
<dbReference type="InterPro" id="IPR024311">
    <property type="entry name" value="Lipocalin-like"/>
</dbReference>
<evidence type="ECO:0000313" key="2">
    <source>
        <dbReference type="EMBL" id="MBE8725910.1"/>
    </source>
</evidence>
<evidence type="ECO:0000259" key="1">
    <source>
        <dbReference type="Pfam" id="PF13648"/>
    </source>
</evidence>
<gene>
    <name evidence="2" type="ORF">C4F50_13275</name>
</gene>
<evidence type="ECO:0000313" key="3">
    <source>
        <dbReference type="Proteomes" id="UP000640614"/>
    </source>
</evidence>
<reference evidence="2 3" key="1">
    <citation type="submission" date="2018-07" db="EMBL/GenBank/DDBJ databases">
        <title>Genome assembly of strain KB82.</title>
        <authorList>
            <person name="Kukolya J."/>
            <person name="Horvath B."/>
            <person name="Nagy I."/>
            <person name="Toth A."/>
        </authorList>
    </citation>
    <scope>NUCLEOTIDE SEQUENCE [LARGE SCALE GENOMIC DNA]</scope>
    <source>
        <strain evidence="2 3">Kb82</strain>
    </source>
</reference>
<organism evidence="2 3">
    <name type="scientific">Flavobacterium hungaricum</name>
    <dbReference type="NCBI Taxonomy" id="2082725"/>
    <lineage>
        <taxon>Bacteria</taxon>
        <taxon>Pseudomonadati</taxon>
        <taxon>Bacteroidota</taxon>
        <taxon>Flavobacteriia</taxon>
        <taxon>Flavobacteriales</taxon>
        <taxon>Flavobacteriaceae</taxon>
        <taxon>Flavobacterium</taxon>
    </lineage>
</organism>
<keyword evidence="3" id="KW-1185">Reference proteome</keyword>
<name>A0ABR9TKL9_9FLAO</name>
<dbReference type="RefSeq" id="WP_194139096.1">
    <property type="nucleotide sequence ID" value="NZ_PRDM01000002.1"/>
</dbReference>
<sequence>MKKIILLLFVIILQLSCSNDRENGTKENGIVGTWKLSEGYVGDGTVNTKWIAINNGYTYTFKNDGTFTSTRFNDCQSGNYTLETNLLTLDFDCAGFTTGIENTPGTFIENYKMEKGKIILSQPI</sequence>